<organism evidence="1 2">
    <name type="scientific">Streblomastix strix</name>
    <dbReference type="NCBI Taxonomy" id="222440"/>
    <lineage>
        <taxon>Eukaryota</taxon>
        <taxon>Metamonada</taxon>
        <taxon>Preaxostyla</taxon>
        <taxon>Oxymonadida</taxon>
        <taxon>Streblomastigidae</taxon>
        <taxon>Streblomastix</taxon>
    </lineage>
</organism>
<name>A0A5J4TW17_9EUKA</name>
<proteinExistence type="predicted"/>
<evidence type="ECO:0000313" key="2">
    <source>
        <dbReference type="Proteomes" id="UP000324800"/>
    </source>
</evidence>
<dbReference type="Proteomes" id="UP000324800">
    <property type="component" value="Unassembled WGS sequence"/>
</dbReference>
<dbReference type="InterPro" id="IPR011989">
    <property type="entry name" value="ARM-like"/>
</dbReference>
<dbReference type="Gene3D" id="1.25.10.10">
    <property type="entry name" value="Leucine-rich Repeat Variant"/>
    <property type="match status" value="1"/>
</dbReference>
<dbReference type="AlphaFoldDB" id="A0A5J4TW17"/>
<dbReference type="EMBL" id="SNRW01025094">
    <property type="protein sequence ID" value="KAA6361771.1"/>
    <property type="molecule type" value="Genomic_DNA"/>
</dbReference>
<feature type="non-terminal residue" evidence="1">
    <location>
        <position position="1"/>
    </location>
</feature>
<protein>
    <submittedName>
        <fullName evidence="1">Uncharacterized protein</fullName>
    </submittedName>
</protein>
<dbReference type="InterPro" id="IPR016024">
    <property type="entry name" value="ARM-type_fold"/>
</dbReference>
<reference evidence="1 2" key="1">
    <citation type="submission" date="2019-03" db="EMBL/GenBank/DDBJ databases">
        <title>Single cell metagenomics reveals metabolic interactions within the superorganism composed of flagellate Streblomastix strix and complex community of Bacteroidetes bacteria on its surface.</title>
        <authorList>
            <person name="Treitli S.C."/>
            <person name="Kolisko M."/>
            <person name="Husnik F."/>
            <person name="Keeling P."/>
            <person name="Hampl V."/>
        </authorList>
    </citation>
    <scope>NUCLEOTIDE SEQUENCE [LARGE SCALE GENOMIC DNA]</scope>
    <source>
        <strain evidence="1">ST1C</strain>
    </source>
</reference>
<sequence>CVLIGLNEIQDEYRLLYVQNHVFSKSKATTVQKITKSHILAFYISTYTNNNGIKLLIISKNPFQALFRLFDHPNIFVVNRAIISIYNILNAGSNTTSLSEKHPHFATIQECDGINQLFNLFKRNDITKYTKDRSALCIGNLFRAQQIPSNEMKTEIIAHLKALLNGFDDWGKNAAILTIKDLAQNVVNRAEIEKDGFIIPD</sequence>
<comment type="caution">
    <text evidence="1">The sequence shown here is derived from an EMBL/GenBank/DDBJ whole genome shotgun (WGS) entry which is preliminary data.</text>
</comment>
<dbReference type="SUPFAM" id="SSF48371">
    <property type="entry name" value="ARM repeat"/>
    <property type="match status" value="1"/>
</dbReference>
<evidence type="ECO:0000313" key="1">
    <source>
        <dbReference type="EMBL" id="KAA6361771.1"/>
    </source>
</evidence>
<accession>A0A5J4TW17</accession>
<gene>
    <name evidence="1" type="ORF">EZS28_042701</name>
</gene>